<protein>
    <recommendedName>
        <fullName evidence="8">Mediator of RNA polymerase II transcription subunit 13</fullName>
    </recommendedName>
</protein>
<comment type="subunit">
    <text evidence="8">Component of the Mediator complex.</text>
</comment>
<dbReference type="PANTHER" id="PTHR48249">
    <property type="entry name" value="MEDIATOR OF RNA POLYMERASE II TRANSCRIPTION SUBUNIT 13"/>
    <property type="match status" value="1"/>
</dbReference>
<dbReference type="Proteomes" id="UP000694383">
    <property type="component" value="Unplaced"/>
</dbReference>
<evidence type="ECO:0000259" key="11">
    <source>
        <dbReference type="Pfam" id="PF18296"/>
    </source>
</evidence>
<feature type="domain" description="Mediator complex subunit Med13 C-terminal" evidence="10">
    <location>
        <begin position="1618"/>
        <end position="2016"/>
    </location>
</feature>
<feature type="compositionally biased region" description="Polar residues" evidence="9">
    <location>
        <begin position="1427"/>
        <end position="1469"/>
    </location>
</feature>
<evidence type="ECO:0000256" key="1">
    <source>
        <dbReference type="ARBA" id="ARBA00004123"/>
    </source>
</evidence>
<keyword evidence="13" id="KW-1185">Reference proteome</keyword>
<feature type="compositionally biased region" description="Polar residues" evidence="9">
    <location>
        <begin position="1400"/>
        <end position="1417"/>
    </location>
</feature>
<evidence type="ECO:0000256" key="7">
    <source>
        <dbReference type="ARBA" id="ARBA00023242"/>
    </source>
</evidence>
<name>A0A8C7Z9H2_9TELE</name>
<evidence type="ECO:0000313" key="13">
    <source>
        <dbReference type="Proteomes" id="UP000694383"/>
    </source>
</evidence>
<dbReference type="GO" id="GO:0016592">
    <property type="term" value="C:mediator complex"/>
    <property type="evidence" value="ECO:0007669"/>
    <property type="project" value="InterPro"/>
</dbReference>
<feature type="region of interest" description="Disordered" evidence="9">
    <location>
        <begin position="1398"/>
        <end position="1474"/>
    </location>
</feature>
<evidence type="ECO:0000256" key="4">
    <source>
        <dbReference type="ARBA" id="ARBA00023015"/>
    </source>
</evidence>
<dbReference type="Ensembl" id="ENSOSIT00000040467.1">
    <property type="protein sequence ID" value="ENSOSIP00000038386.1"/>
    <property type="gene ID" value="ENSOSIG00000016571.1"/>
</dbReference>
<evidence type="ECO:0000256" key="6">
    <source>
        <dbReference type="ARBA" id="ARBA00023163"/>
    </source>
</evidence>
<sequence length="2027" mass="223461">RFLLLPVPLAELTGIKWRCYSFRSGGEFGPLISAPAQDDPVLRSFMRCVHANLLCVWRRKIKPDAKELWIFWWGEEPNLSDVIHHELEEGLWECGLSYECRTLLFKAIHNLLERCLMDKGFVRIGKWFFKPHDLEEKSLGNSEHLSCCFSFFLHGESNVCTSVEIVQHQAAYHITDHHIRLAQTSTTPVQVVLSPYSLSGTLTGQAYKMSDPAVRKLMEEWSYFYPMVYPQKEGSGEKEKGEAVQACDRCSHVAVEVIVGGVRMTYPAAFVLITQGDLPVEQPPVSVAQGLSKEPNNCSVPLTPPTSPEQPSDSGFVTSVSSVPTPDSSTGITSISPKHSGKKLTCHVVHQAWKECYLNQPQHLYAQHYCLVSEAIQKLNMAITSATNTQTIASSTQSSGPSLYPPSLPKHKTSDKTEKNDKQSKKPSVIPFHHRLTVTQDGPLEQDSPGGPQMGGIVALDPPMETLASLPTCKYSKPMSNGRKPPESLLHSPMSPLPPTLSPHPRMQDPEGLDVPLDATVCPDGGSGVGAITSETAVYTDLLRQRENGVSWWRGFRTPRTDKTEFSPPELPLDKLEEMNSEVAADAVPLKRLYTQTHKRFKISEERVRDHIKALGLFEQPGVEVLRENGEDPYDFKEGDIEYTFSSSKRLKGPGREPSKKAKESGQDDAAAKANPSLTREKDLVVNISDLDNIFDEDEEELGVRHTLLFLTIIKTFYFYNHFEICFYIIPHFPLSCLCVCVILAVADLQRMFPTPPSLEQHPAFSPITPHRDTPSLEPPVPSGVADHLPPLASFQLAECRMEMEESVASPGQDDIKVSGNSSEAPQICSSMFAPLSCLPSQNLPPLKIPDQCYYRPSWAVLPKMEHFTTIIVNALSDQEYGQMSGTTASVNTTILPSPAMPQFSVPTPRTPRTPRGINAASSGQGSVKQDGTELSSPVSTPSTSLPLSSGEPLARPGPSLPEAHSLYVVLLLSDSVLSVFKDRNFDSCCICACNMNVKGADVGVYIPDSTCEDQYRCMCGFSAIINRRLAHGTGLFLEDELDIFGRTSEVGQAAQRRLALCRRDPIMGDSRAKQPQDATPASPSVMIVLQEQCSHPISSLASLHLPLSCSCHGRKGALLQSWMSEKQWADESDACVECYNALMQGLQYVDNPTGGKVDLAVVRSSALHSWPHTNVVDMSMLSSQDMVRMLLSLQPFLQDAIQKKRTGRTWENIQHVQGPLTWQQFHKMAGRGSYGSEESPEPLPIPTVLVGYDRERDFLALSPLALPFWEKLLLEPYGGQRDVAYIVLCPNSPSLLTAARSFFLELSAVYETCRLGKHRPLAKVSRDGLLQVGEDVEPEKLEDLDVDRWLTGPWAGQQHTDNLLKLKLYAYTCKKQLGPQLSTLTLDSSLLLPPKAQPHINNSSLAQSASSGQPQSWPADGEQVSGAVNASNASTPTGATGLTGEATQAGSSSSKGLPSATPSANSTAEHPEISCDQSRIGIPTLADSVDSHINPPAVVIYIVDAFLKEEGEEVELTSIWLLGLLRCYTEMLRTLPEKIRPAVVLQVVPCQYLLQPASGESHLYMQHLRSLAFSCYSQSRRLLRQQTHIKSLTGFGPVSSVGSVLKSPEHPSPLQLYSPPFILGPNRPKQPEPGEVWAELPPKYNVLFVGYCLSHDQRWILVSCTDQQGELLETCIINIDVPNRTRRPKVSPRKMGLQKLWDWCIGIIQMTSQPWRIVIGRLGRLGHGELKDWSSLLGEHSLHSIGRQLREACRMCGISAADSPSILSACLVAMEPQGSFVIMPDAVTMGSVFGRSTALNLQTSQLNTPQDASCTHILVFPTSATTQLAASSYPTEDNNDDMFDLPFPDELENDIGHDMMQITCNLHSSPNPSPVPSPGSLEMGSHFQHTRSQGERLLSRDNPPEELKQQPLALGYYVSTAQANGIPHWFWASCPQAESQCPLFLKASLHHHISIAQSEEIVSDKTKRAPHPLDSKTTSDVLRFVLEQYNALSWLTCTPATQDRQSCLPVHLAVLIQMYNAILNML</sequence>
<keyword evidence="4 8" id="KW-0805">Transcription regulation</keyword>
<proteinExistence type="inferred from homology"/>
<comment type="function">
    <text evidence="8">Component of the Mediator complex, a coactivator involved in regulated transcription of nearly all RNA polymerase II-dependent genes. Mediator functions as a bridge to convey information from gene-specific regulatory proteins to the basal RNA polymerase II transcription machinery. Mediator is recruited to promoters by direct interactions with regulatory proteins and serves as a scaffold for the assembly of a functional preinitiation complex with RNA polymerase II and the general transcription factors.</text>
</comment>
<comment type="subcellular location">
    <subcellularLocation>
        <location evidence="1 8">Nucleus</location>
    </subcellularLocation>
</comment>
<feature type="compositionally biased region" description="Basic and acidic residues" evidence="9">
    <location>
        <begin position="1893"/>
        <end position="1904"/>
    </location>
</feature>
<feature type="compositionally biased region" description="Basic and acidic residues" evidence="9">
    <location>
        <begin position="654"/>
        <end position="666"/>
    </location>
</feature>
<dbReference type="Pfam" id="PF18296">
    <property type="entry name" value="MID_MedPIWI"/>
    <property type="match status" value="1"/>
</dbReference>
<feature type="region of interest" description="Disordered" evidence="9">
    <location>
        <begin position="892"/>
        <end position="957"/>
    </location>
</feature>
<evidence type="ECO:0000256" key="3">
    <source>
        <dbReference type="ARBA" id="ARBA00022491"/>
    </source>
</evidence>
<feature type="region of interest" description="Disordered" evidence="9">
    <location>
        <begin position="289"/>
        <end position="339"/>
    </location>
</feature>
<feature type="compositionally biased region" description="Low complexity" evidence="9">
    <location>
        <begin position="317"/>
        <end position="330"/>
    </location>
</feature>
<dbReference type="GeneTree" id="ENSGT00390000013680"/>
<evidence type="ECO:0000256" key="9">
    <source>
        <dbReference type="SAM" id="MobiDB-lite"/>
    </source>
</evidence>
<dbReference type="InterPro" id="IPR051139">
    <property type="entry name" value="Mediator_complx_sub13"/>
</dbReference>
<keyword evidence="5 8" id="KW-0010">Activator</keyword>
<evidence type="ECO:0000256" key="8">
    <source>
        <dbReference type="RuleBase" id="RU364134"/>
    </source>
</evidence>
<comment type="similarity">
    <text evidence="2 8">Belongs to the Mediator complex subunit 13 family.</text>
</comment>
<dbReference type="GO" id="GO:0003712">
    <property type="term" value="F:transcription coregulator activity"/>
    <property type="evidence" value="ECO:0007669"/>
    <property type="project" value="InterPro"/>
</dbReference>
<feature type="region of interest" description="Disordered" evidence="9">
    <location>
        <begin position="760"/>
        <end position="779"/>
    </location>
</feature>
<dbReference type="InterPro" id="IPR009401">
    <property type="entry name" value="Med13_C"/>
</dbReference>
<evidence type="ECO:0000256" key="2">
    <source>
        <dbReference type="ARBA" id="ARBA00009354"/>
    </source>
</evidence>
<reference evidence="12" key="2">
    <citation type="submission" date="2025-09" db="UniProtKB">
        <authorList>
            <consortium name="Ensembl"/>
        </authorList>
    </citation>
    <scope>IDENTIFICATION</scope>
</reference>
<dbReference type="GO" id="GO:0006357">
    <property type="term" value="P:regulation of transcription by RNA polymerase II"/>
    <property type="evidence" value="ECO:0007669"/>
    <property type="project" value="InterPro"/>
</dbReference>
<evidence type="ECO:0000259" key="10">
    <source>
        <dbReference type="Pfam" id="PF06333"/>
    </source>
</evidence>
<keyword evidence="3 8" id="KW-0678">Repressor</keyword>
<keyword evidence="7 8" id="KW-0539">Nucleus</keyword>
<dbReference type="Pfam" id="PF06333">
    <property type="entry name" value="Med13_C"/>
    <property type="match status" value="1"/>
</dbReference>
<evidence type="ECO:0000256" key="5">
    <source>
        <dbReference type="ARBA" id="ARBA00023159"/>
    </source>
</evidence>
<feature type="compositionally biased region" description="Basic and acidic residues" evidence="9">
    <location>
        <begin position="412"/>
        <end position="424"/>
    </location>
</feature>
<feature type="compositionally biased region" description="Low complexity" evidence="9">
    <location>
        <begin position="933"/>
        <end position="950"/>
    </location>
</feature>
<keyword evidence="6 8" id="KW-0804">Transcription</keyword>
<feature type="region of interest" description="Disordered" evidence="9">
    <location>
        <begin position="392"/>
        <end position="433"/>
    </location>
</feature>
<accession>A0A8C7Z9H2</accession>
<dbReference type="PANTHER" id="PTHR48249:SF1">
    <property type="entry name" value="MEDIATOR OF RNA POLYMERASE II TRANSCRIPTION SUBUNIT 13-LIKE"/>
    <property type="match status" value="1"/>
</dbReference>
<feature type="domain" description="MID" evidence="11">
    <location>
        <begin position="1282"/>
        <end position="1582"/>
    </location>
</feature>
<organism evidence="12 13">
    <name type="scientific">Oryzias sinensis</name>
    <name type="common">Chinese medaka</name>
    <dbReference type="NCBI Taxonomy" id="183150"/>
    <lineage>
        <taxon>Eukaryota</taxon>
        <taxon>Metazoa</taxon>
        <taxon>Chordata</taxon>
        <taxon>Craniata</taxon>
        <taxon>Vertebrata</taxon>
        <taxon>Euteleostomi</taxon>
        <taxon>Actinopterygii</taxon>
        <taxon>Neopterygii</taxon>
        <taxon>Teleostei</taxon>
        <taxon>Neoteleostei</taxon>
        <taxon>Acanthomorphata</taxon>
        <taxon>Ovalentaria</taxon>
        <taxon>Atherinomorphae</taxon>
        <taxon>Beloniformes</taxon>
        <taxon>Adrianichthyidae</taxon>
        <taxon>Oryziinae</taxon>
        <taxon>Oryzias</taxon>
    </lineage>
</organism>
<dbReference type="InterPro" id="IPR041285">
    <property type="entry name" value="MID_MedPIWI"/>
</dbReference>
<feature type="region of interest" description="Disordered" evidence="9">
    <location>
        <begin position="1870"/>
        <end position="1904"/>
    </location>
</feature>
<evidence type="ECO:0000313" key="12">
    <source>
        <dbReference type="Ensembl" id="ENSOSIP00000038386.1"/>
    </source>
</evidence>
<feature type="region of interest" description="Disordered" evidence="9">
    <location>
        <begin position="648"/>
        <end position="676"/>
    </location>
</feature>
<reference evidence="12" key="1">
    <citation type="submission" date="2025-08" db="UniProtKB">
        <authorList>
            <consortium name="Ensembl"/>
        </authorList>
    </citation>
    <scope>IDENTIFICATION</scope>
</reference>
<feature type="compositionally biased region" description="Polar residues" evidence="9">
    <location>
        <begin position="920"/>
        <end position="930"/>
    </location>
</feature>